<comment type="caution">
    <text evidence="2">The sequence shown here is derived from an EMBL/GenBank/DDBJ whole genome shotgun (WGS) entry which is preliminary data.</text>
</comment>
<sequence>MSKVLAQSAFIPRRLIKNNIILAYEILNVFQRKSRGTKCHFALKLDMNKAYNRVEWDFLKQMMLKMGFSNRWVNILLHCVRSVTYLVTMNREVGRQFSPRRGLRQGDPFSLYLFLIYCEGLSPFMQQALHDNMVRGLRLAAKAHRFRTCYSRMIVYFLRRPRLGYVNFDKFIVYLNTNVEESLVPFISTCLRIQIYTELEKYLGLPNMVGRAKQQVFQGLKDCMHSRIENWCARPLFIGGKENGGRGGMHWCAWPKLCHLKPDGGLGSRIWQSLILLC</sequence>
<dbReference type="AlphaFoldDB" id="A0A5B6VJA0"/>
<reference evidence="3" key="1">
    <citation type="journal article" date="2019" name="Plant Biotechnol. J.">
        <title>Genome sequencing of the Australian wild diploid species Gossypium australe highlights disease resistance and delayed gland morphogenesis.</title>
        <authorList>
            <person name="Cai Y."/>
            <person name="Cai X."/>
            <person name="Wang Q."/>
            <person name="Wang P."/>
            <person name="Zhang Y."/>
            <person name="Cai C."/>
            <person name="Xu Y."/>
            <person name="Wang K."/>
            <person name="Zhou Z."/>
            <person name="Wang C."/>
            <person name="Geng S."/>
            <person name="Li B."/>
            <person name="Dong Q."/>
            <person name="Hou Y."/>
            <person name="Wang H."/>
            <person name="Ai P."/>
            <person name="Liu Z."/>
            <person name="Yi F."/>
            <person name="Sun M."/>
            <person name="An G."/>
            <person name="Cheng J."/>
            <person name="Zhang Y."/>
            <person name="Shi Q."/>
            <person name="Xie Y."/>
            <person name="Shi X."/>
            <person name="Chang Y."/>
            <person name="Huang F."/>
            <person name="Chen Y."/>
            <person name="Hong S."/>
            <person name="Mi L."/>
            <person name="Sun Q."/>
            <person name="Zhang L."/>
            <person name="Zhou B."/>
            <person name="Peng R."/>
            <person name="Zhang X."/>
            <person name="Liu F."/>
        </authorList>
    </citation>
    <scope>NUCLEOTIDE SEQUENCE [LARGE SCALE GENOMIC DNA]</scope>
    <source>
        <strain evidence="3">cv. PA1801</strain>
    </source>
</reference>
<dbReference type="EMBL" id="SMMG02000006">
    <property type="protein sequence ID" value="KAA3469290.1"/>
    <property type="molecule type" value="Genomic_DNA"/>
</dbReference>
<name>A0A5B6VJA0_9ROSI</name>
<proteinExistence type="predicted"/>
<evidence type="ECO:0000259" key="1">
    <source>
        <dbReference type="Pfam" id="PF00078"/>
    </source>
</evidence>
<dbReference type="InterPro" id="IPR052343">
    <property type="entry name" value="Retrotransposon-Effector_Assoc"/>
</dbReference>
<keyword evidence="2" id="KW-0548">Nucleotidyltransferase</keyword>
<gene>
    <name evidence="2" type="ORF">EPI10_015090</name>
</gene>
<dbReference type="GO" id="GO:0003964">
    <property type="term" value="F:RNA-directed DNA polymerase activity"/>
    <property type="evidence" value="ECO:0007669"/>
    <property type="project" value="UniProtKB-KW"/>
</dbReference>
<dbReference type="InterPro" id="IPR000477">
    <property type="entry name" value="RT_dom"/>
</dbReference>
<keyword evidence="2" id="KW-0808">Transferase</keyword>
<keyword evidence="2" id="KW-0695">RNA-directed DNA polymerase</keyword>
<keyword evidence="3" id="KW-1185">Reference proteome</keyword>
<dbReference type="PANTHER" id="PTHR46890">
    <property type="entry name" value="NON-LTR RETROLELEMENT REVERSE TRANSCRIPTASE-LIKE PROTEIN-RELATED"/>
    <property type="match status" value="1"/>
</dbReference>
<accession>A0A5B6VJA0</accession>
<evidence type="ECO:0000313" key="3">
    <source>
        <dbReference type="Proteomes" id="UP000325315"/>
    </source>
</evidence>
<dbReference type="Pfam" id="PF00078">
    <property type="entry name" value="RVT_1"/>
    <property type="match status" value="1"/>
</dbReference>
<evidence type="ECO:0000313" key="2">
    <source>
        <dbReference type="EMBL" id="KAA3469290.1"/>
    </source>
</evidence>
<feature type="domain" description="Reverse transcriptase" evidence="1">
    <location>
        <begin position="8"/>
        <end position="127"/>
    </location>
</feature>
<protein>
    <submittedName>
        <fullName evidence="2">Reverse transcriptase</fullName>
    </submittedName>
</protein>
<dbReference type="Proteomes" id="UP000325315">
    <property type="component" value="Unassembled WGS sequence"/>
</dbReference>
<dbReference type="OrthoDB" id="1936608at2759"/>
<dbReference type="PANTHER" id="PTHR46890:SF48">
    <property type="entry name" value="RNA-DIRECTED DNA POLYMERASE"/>
    <property type="match status" value="1"/>
</dbReference>
<organism evidence="2 3">
    <name type="scientific">Gossypium australe</name>
    <dbReference type="NCBI Taxonomy" id="47621"/>
    <lineage>
        <taxon>Eukaryota</taxon>
        <taxon>Viridiplantae</taxon>
        <taxon>Streptophyta</taxon>
        <taxon>Embryophyta</taxon>
        <taxon>Tracheophyta</taxon>
        <taxon>Spermatophyta</taxon>
        <taxon>Magnoliopsida</taxon>
        <taxon>eudicotyledons</taxon>
        <taxon>Gunneridae</taxon>
        <taxon>Pentapetalae</taxon>
        <taxon>rosids</taxon>
        <taxon>malvids</taxon>
        <taxon>Malvales</taxon>
        <taxon>Malvaceae</taxon>
        <taxon>Malvoideae</taxon>
        <taxon>Gossypium</taxon>
    </lineage>
</organism>